<proteinExistence type="predicted"/>
<name>A0ABU5EUT4_9BACT</name>
<dbReference type="CDD" id="cd02042">
    <property type="entry name" value="ParAB_family"/>
    <property type="match status" value="1"/>
</dbReference>
<protein>
    <submittedName>
        <fullName evidence="2">AAA family ATPase</fullName>
    </submittedName>
</protein>
<dbReference type="RefSeq" id="WP_320685886.1">
    <property type="nucleotide sequence ID" value="NZ_JAXBLV010000077.1"/>
</dbReference>
<accession>A0ABU5EUT4</accession>
<reference evidence="3" key="1">
    <citation type="journal article" date="2023" name="Mar. Drugs">
        <title>Gemmata algarum, a Novel Planctomycete Isolated from an Algal Mat, Displays Antimicrobial Activity.</title>
        <authorList>
            <person name="Kumar G."/>
            <person name="Kallscheuer N."/>
            <person name="Kashif M."/>
            <person name="Ahamad S."/>
            <person name="Jagadeeshwari U."/>
            <person name="Pannikurungottu S."/>
            <person name="Haufschild T."/>
            <person name="Kabuu M."/>
            <person name="Sasikala C."/>
            <person name="Jogler C."/>
            <person name="Ramana C."/>
        </authorList>
    </citation>
    <scope>NUCLEOTIDE SEQUENCE [LARGE SCALE GENOMIC DNA]</scope>
    <source>
        <strain evidence="3">JC673</strain>
    </source>
</reference>
<evidence type="ECO:0000259" key="1">
    <source>
        <dbReference type="Pfam" id="PF13614"/>
    </source>
</evidence>
<dbReference type="Pfam" id="PF13614">
    <property type="entry name" value="AAA_31"/>
    <property type="match status" value="1"/>
</dbReference>
<dbReference type="InterPro" id="IPR027417">
    <property type="entry name" value="P-loop_NTPase"/>
</dbReference>
<sequence>MRTIAVINQKGGVGKTTTTANLAAALALAGKRVCVIDLDPQAHASTHLGAEPDGTLPSLYDVLVSNKPVAEVRRTVGDNLSLIPSDINLAAAEVELAGIVGREVILREALAADATAFDYVLMDCGPSLGVLTLNALAAADEVFIPLQPHFLALHGLSKLLETTALVARRINPKLTVTGVVVCLYDAATKLAQEVVTDLTTFLAQSRGANVPWANAKVFGTRIRRNIKLAECPSFGKSVFAYAPKSSGAADYAALANEVMGVAAPVVVGPLKLTVEVPAVAVAAPAPVAPVVTEVAAIELPVIETPVLEAPARQTTVEVPEPTAA</sequence>
<dbReference type="EMBL" id="JAXBLV010000077">
    <property type="protein sequence ID" value="MDY3559056.1"/>
    <property type="molecule type" value="Genomic_DNA"/>
</dbReference>
<evidence type="ECO:0000313" key="3">
    <source>
        <dbReference type="Proteomes" id="UP001272242"/>
    </source>
</evidence>
<gene>
    <name evidence="2" type="ORF">R5W23_006246</name>
</gene>
<dbReference type="InterPro" id="IPR025669">
    <property type="entry name" value="AAA_dom"/>
</dbReference>
<evidence type="ECO:0000313" key="2">
    <source>
        <dbReference type="EMBL" id="MDY3559056.1"/>
    </source>
</evidence>
<dbReference type="SUPFAM" id="SSF52540">
    <property type="entry name" value="P-loop containing nucleoside triphosphate hydrolases"/>
    <property type="match status" value="1"/>
</dbReference>
<dbReference type="PANTHER" id="PTHR13696:SF52">
    <property type="entry name" value="PARA FAMILY PROTEIN CT_582"/>
    <property type="match status" value="1"/>
</dbReference>
<dbReference type="InterPro" id="IPR050678">
    <property type="entry name" value="DNA_Partitioning_ATPase"/>
</dbReference>
<dbReference type="Proteomes" id="UP001272242">
    <property type="component" value="Unassembled WGS sequence"/>
</dbReference>
<comment type="caution">
    <text evidence="2">The sequence shown here is derived from an EMBL/GenBank/DDBJ whole genome shotgun (WGS) entry which is preliminary data.</text>
</comment>
<dbReference type="PANTHER" id="PTHR13696">
    <property type="entry name" value="P-LOOP CONTAINING NUCLEOSIDE TRIPHOSPHATE HYDROLASE"/>
    <property type="match status" value="1"/>
</dbReference>
<organism evidence="2 3">
    <name type="scientific">Gemmata algarum</name>
    <dbReference type="NCBI Taxonomy" id="2975278"/>
    <lineage>
        <taxon>Bacteria</taxon>
        <taxon>Pseudomonadati</taxon>
        <taxon>Planctomycetota</taxon>
        <taxon>Planctomycetia</taxon>
        <taxon>Gemmatales</taxon>
        <taxon>Gemmataceae</taxon>
        <taxon>Gemmata</taxon>
    </lineage>
</organism>
<feature type="domain" description="AAA" evidence="1">
    <location>
        <begin position="1"/>
        <end position="175"/>
    </location>
</feature>
<dbReference type="Gene3D" id="3.40.50.300">
    <property type="entry name" value="P-loop containing nucleotide triphosphate hydrolases"/>
    <property type="match status" value="1"/>
</dbReference>
<keyword evidence="3" id="KW-1185">Reference proteome</keyword>